<accession>A0A913ZJE3</accession>
<evidence type="ECO:0000313" key="5">
    <source>
        <dbReference type="Proteomes" id="UP000887568"/>
    </source>
</evidence>
<dbReference type="EnsemblMetazoa" id="XM_038195243.1">
    <property type="protein sequence ID" value="XP_038051171.1"/>
    <property type="gene ID" value="LOC119724269"/>
</dbReference>
<sequence>MLFCQTVSGGNWFNHVTSYWRRRSSNENLLILKYEDLKRDHRKAVRDIAEFLQRPLAAEQIDRVVELTTFDGMMKTYQQIEAEDPSKIFRTRALSVEPFLKKGIVGNWKGKYSDEQLATIKKKVVEHCGSLGLHFEFETKL</sequence>
<dbReference type="GO" id="GO:0008146">
    <property type="term" value="F:sulfotransferase activity"/>
    <property type="evidence" value="ECO:0007669"/>
    <property type="project" value="InterPro"/>
</dbReference>
<dbReference type="OrthoDB" id="205623at2759"/>
<dbReference type="Pfam" id="PF00685">
    <property type="entry name" value="Sulfotransfer_1"/>
    <property type="match status" value="1"/>
</dbReference>
<dbReference type="GeneID" id="119724269"/>
<name>A0A913ZJE3_PATMI</name>
<organism evidence="4 5">
    <name type="scientific">Patiria miniata</name>
    <name type="common">Bat star</name>
    <name type="synonym">Asterina miniata</name>
    <dbReference type="NCBI Taxonomy" id="46514"/>
    <lineage>
        <taxon>Eukaryota</taxon>
        <taxon>Metazoa</taxon>
        <taxon>Echinodermata</taxon>
        <taxon>Eleutherozoa</taxon>
        <taxon>Asterozoa</taxon>
        <taxon>Asteroidea</taxon>
        <taxon>Valvatacea</taxon>
        <taxon>Valvatida</taxon>
        <taxon>Asterinidae</taxon>
        <taxon>Patiria</taxon>
    </lineage>
</organism>
<dbReference type="AlphaFoldDB" id="A0A913ZJE3"/>
<dbReference type="PANTHER" id="PTHR11783">
    <property type="entry name" value="SULFOTRANSFERASE SULT"/>
    <property type="match status" value="1"/>
</dbReference>
<evidence type="ECO:0000313" key="4">
    <source>
        <dbReference type="EnsemblMetazoa" id="XP_038051171.1"/>
    </source>
</evidence>
<dbReference type="SUPFAM" id="SSF52540">
    <property type="entry name" value="P-loop containing nucleoside triphosphate hydrolases"/>
    <property type="match status" value="1"/>
</dbReference>
<evidence type="ECO:0000259" key="3">
    <source>
        <dbReference type="Pfam" id="PF00685"/>
    </source>
</evidence>
<reference evidence="4" key="1">
    <citation type="submission" date="2022-11" db="UniProtKB">
        <authorList>
            <consortium name="EnsemblMetazoa"/>
        </authorList>
    </citation>
    <scope>IDENTIFICATION</scope>
</reference>
<feature type="domain" description="Sulfotransferase" evidence="3">
    <location>
        <begin position="3"/>
        <end position="124"/>
    </location>
</feature>
<keyword evidence="2" id="KW-0808">Transferase</keyword>
<dbReference type="Gene3D" id="3.40.50.300">
    <property type="entry name" value="P-loop containing nucleotide triphosphate hydrolases"/>
    <property type="match status" value="1"/>
</dbReference>
<dbReference type="InterPro" id="IPR000863">
    <property type="entry name" value="Sulfotransferase_dom"/>
</dbReference>
<comment type="similarity">
    <text evidence="1">Belongs to the sulfotransferase 1 family.</text>
</comment>
<protein>
    <recommendedName>
        <fullName evidence="3">Sulfotransferase domain-containing protein</fullName>
    </recommendedName>
</protein>
<dbReference type="RefSeq" id="XP_038051171.1">
    <property type="nucleotide sequence ID" value="XM_038195243.1"/>
</dbReference>
<dbReference type="Proteomes" id="UP000887568">
    <property type="component" value="Unplaced"/>
</dbReference>
<evidence type="ECO:0000256" key="2">
    <source>
        <dbReference type="ARBA" id="ARBA00022679"/>
    </source>
</evidence>
<dbReference type="InterPro" id="IPR027417">
    <property type="entry name" value="P-loop_NTPase"/>
</dbReference>
<keyword evidence="5" id="KW-1185">Reference proteome</keyword>
<evidence type="ECO:0000256" key="1">
    <source>
        <dbReference type="ARBA" id="ARBA00005771"/>
    </source>
</evidence>
<proteinExistence type="inferred from homology"/>